<dbReference type="GO" id="GO:0016491">
    <property type="term" value="F:oxidoreductase activity"/>
    <property type="evidence" value="ECO:0007669"/>
    <property type="project" value="InterPro"/>
</dbReference>
<dbReference type="EMBL" id="PFNG01000037">
    <property type="protein sequence ID" value="PIZ41913.1"/>
    <property type="molecule type" value="Genomic_DNA"/>
</dbReference>
<protein>
    <recommendedName>
        <fullName evidence="1">Alkyl hydroperoxide reductase subunit C/ Thiol specific antioxidant domain-containing protein</fullName>
    </recommendedName>
</protein>
<evidence type="ECO:0000313" key="3">
    <source>
        <dbReference type="Proteomes" id="UP000230956"/>
    </source>
</evidence>
<dbReference type="Pfam" id="PF00578">
    <property type="entry name" value="AhpC-TSA"/>
    <property type="match status" value="1"/>
</dbReference>
<dbReference type="GO" id="GO:0016209">
    <property type="term" value="F:antioxidant activity"/>
    <property type="evidence" value="ECO:0007669"/>
    <property type="project" value="InterPro"/>
</dbReference>
<evidence type="ECO:0000259" key="1">
    <source>
        <dbReference type="Pfam" id="PF00578"/>
    </source>
</evidence>
<dbReference type="AlphaFoldDB" id="A0A2M7TAE3"/>
<gene>
    <name evidence="2" type="ORF">COY37_01380</name>
</gene>
<comment type="caution">
    <text evidence="2">The sequence shown here is derived from an EMBL/GenBank/DDBJ whole genome shotgun (WGS) entry which is preliminary data.</text>
</comment>
<dbReference type="Proteomes" id="UP000230956">
    <property type="component" value="Unassembled WGS sequence"/>
</dbReference>
<dbReference type="Gene3D" id="3.40.30.10">
    <property type="entry name" value="Glutaredoxin"/>
    <property type="match status" value="1"/>
</dbReference>
<reference evidence="3" key="1">
    <citation type="submission" date="2017-09" db="EMBL/GenBank/DDBJ databases">
        <title>Depth-based differentiation of microbial function through sediment-hosted aquifers and enrichment of novel symbionts in the deep terrestrial subsurface.</title>
        <authorList>
            <person name="Probst A.J."/>
            <person name="Ladd B."/>
            <person name="Jarett J.K."/>
            <person name="Geller-Mcgrath D.E."/>
            <person name="Sieber C.M.K."/>
            <person name="Emerson J.B."/>
            <person name="Anantharaman K."/>
            <person name="Thomas B.C."/>
            <person name="Malmstrom R."/>
            <person name="Stieglmeier M."/>
            <person name="Klingl A."/>
            <person name="Woyke T."/>
            <person name="Ryan C.M."/>
            <person name="Banfield J.F."/>
        </authorList>
    </citation>
    <scope>NUCLEOTIDE SEQUENCE [LARGE SCALE GENOMIC DNA]</scope>
</reference>
<accession>A0A2M7TAE3</accession>
<feature type="domain" description="Alkyl hydroperoxide reductase subunit C/ Thiol specific antioxidant" evidence="1">
    <location>
        <begin position="3"/>
        <end position="76"/>
    </location>
</feature>
<name>A0A2M7TAE3_9ACTN</name>
<dbReference type="InterPro" id="IPR036249">
    <property type="entry name" value="Thioredoxin-like_sf"/>
</dbReference>
<dbReference type="SUPFAM" id="SSF52833">
    <property type="entry name" value="Thioredoxin-like"/>
    <property type="match status" value="1"/>
</dbReference>
<sequence>MIEHLPEIRQLEAQVVGISADSEWSHKAFAEKLGIDFLLLSDWFGNVGRLFEVWSEEKQRENRVIFVIDSAGVITYAKSYPDDVVPDIDAAIDVLRRLAKREENLAS</sequence>
<proteinExistence type="predicted"/>
<organism evidence="2 3">
    <name type="scientific">Candidatus Aquicultor secundus</name>
    <dbReference type="NCBI Taxonomy" id="1973895"/>
    <lineage>
        <taxon>Bacteria</taxon>
        <taxon>Bacillati</taxon>
        <taxon>Actinomycetota</taxon>
        <taxon>Candidatus Aquicultoria</taxon>
        <taxon>Candidatus Aquicultorales</taxon>
        <taxon>Candidatus Aquicultoraceae</taxon>
        <taxon>Candidatus Aquicultor</taxon>
    </lineage>
</organism>
<dbReference type="InterPro" id="IPR000866">
    <property type="entry name" value="AhpC/TSA"/>
</dbReference>
<evidence type="ECO:0000313" key="2">
    <source>
        <dbReference type="EMBL" id="PIZ41913.1"/>
    </source>
</evidence>